<dbReference type="Pfam" id="PF00394">
    <property type="entry name" value="Cu-oxidase"/>
    <property type="match status" value="1"/>
</dbReference>
<dbReference type="EMBL" id="JAKWFO010000005">
    <property type="protein sequence ID" value="KAI9635136.1"/>
    <property type="molecule type" value="Genomic_DNA"/>
</dbReference>
<protein>
    <submittedName>
        <fullName evidence="13">Cupredoxin</fullName>
    </submittedName>
</protein>
<dbReference type="GO" id="GO:0004322">
    <property type="term" value="F:ferroxidase activity"/>
    <property type="evidence" value="ECO:0007669"/>
    <property type="project" value="TreeGrafter"/>
</dbReference>
<evidence type="ECO:0000256" key="9">
    <source>
        <dbReference type="SAM" id="SignalP"/>
    </source>
</evidence>
<evidence type="ECO:0000313" key="14">
    <source>
        <dbReference type="Proteomes" id="UP001164286"/>
    </source>
</evidence>
<dbReference type="GO" id="GO:0010106">
    <property type="term" value="P:cellular response to iron ion starvation"/>
    <property type="evidence" value="ECO:0007669"/>
    <property type="project" value="TreeGrafter"/>
</dbReference>
<keyword evidence="5" id="KW-0186">Copper</keyword>
<keyword evidence="8" id="KW-1133">Transmembrane helix</keyword>
<dbReference type="InterPro" id="IPR033138">
    <property type="entry name" value="Cu_oxidase_CS"/>
</dbReference>
<dbReference type="InterPro" id="IPR008972">
    <property type="entry name" value="Cupredoxin"/>
</dbReference>
<dbReference type="InterPro" id="IPR045087">
    <property type="entry name" value="Cu-oxidase_fam"/>
</dbReference>
<evidence type="ECO:0000256" key="1">
    <source>
        <dbReference type="ARBA" id="ARBA00010609"/>
    </source>
</evidence>
<dbReference type="PROSITE" id="PS00080">
    <property type="entry name" value="MULTICOPPER_OXIDASE2"/>
    <property type="match status" value="1"/>
</dbReference>
<dbReference type="AlphaFoldDB" id="A0AA38H7V1"/>
<comment type="caution">
    <text evidence="13">The sequence shown here is derived from an EMBL/GenBank/DDBJ whole genome shotgun (WGS) entry which is preliminary data.</text>
</comment>
<dbReference type="InterPro" id="IPR001117">
    <property type="entry name" value="Cu-oxidase_2nd"/>
</dbReference>
<dbReference type="RefSeq" id="XP_052944913.1">
    <property type="nucleotide sequence ID" value="XM_053087145.1"/>
</dbReference>
<dbReference type="InterPro" id="IPR011706">
    <property type="entry name" value="Cu-oxidase_C"/>
</dbReference>
<dbReference type="PANTHER" id="PTHR11709:SF361">
    <property type="entry name" value="IRON TRANSPORT MULTICOPPER OXIDASE FET3"/>
    <property type="match status" value="1"/>
</dbReference>
<evidence type="ECO:0000256" key="6">
    <source>
        <dbReference type="ARBA" id="ARBA00023157"/>
    </source>
</evidence>
<keyword evidence="3 9" id="KW-0732">Signal</keyword>
<dbReference type="PROSITE" id="PS00079">
    <property type="entry name" value="MULTICOPPER_OXIDASE1"/>
    <property type="match status" value="1"/>
</dbReference>
<evidence type="ECO:0000256" key="4">
    <source>
        <dbReference type="ARBA" id="ARBA00023002"/>
    </source>
</evidence>
<dbReference type="CDD" id="cd13899">
    <property type="entry name" value="CuRO_3_Fet3p"/>
    <property type="match status" value="1"/>
</dbReference>
<dbReference type="GO" id="GO:0033215">
    <property type="term" value="P:reductive iron assimilation"/>
    <property type="evidence" value="ECO:0007669"/>
    <property type="project" value="TreeGrafter"/>
</dbReference>
<evidence type="ECO:0000256" key="5">
    <source>
        <dbReference type="ARBA" id="ARBA00023008"/>
    </source>
</evidence>
<keyword evidence="6" id="KW-1015">Disulfide bond</keyword>
<keyword evidence="4" id="KW-0560">Oxidoreductase</keyword>
<comment type="similarity">
    <text evidence="1">Belongs to the multicopper oxidase family.</text>
</comment>
<dbReference type="CDD" id="cd13877">
    <property type="entry name" value="CuRO_2_Fet3p_like"/>
    <property type="match status" value="1"/>
</dbReference>
<feature type="transmembrane region" description="Helical" evidence="8">
    <location>
        <begin position="575"/>
        <end position="597"/>
    </location>
</feature>
<keyword evidence="7" id="KW-0325">Glycoprotein</keyword>
<name>A0AA38H7V1_9TREE</name>
<evidence type="ECO:0000256" key="8">
    <source>
        <dbReference type="SAM" id="Phobius"/>
    </source>
</evidence>
<keyword evidence="2" id="KW-0479">Metal-binding</keyword>
<feature type="chain" id="PRO_5041346355" evidence="9">
    <location>
        <begin position="19"/>
        <end position="631"/>
    </location>
</feature>
<dbReference type="GeneID" id="77726346"/>
<dbReference type="Gene3D" id="2.60.40.420">
    <property type="entry name" value="Cupredoxins - blue copper proteins"/>
    <property type="match status" value="3"/>
</dbReference>
<evidence type="ECO:0000259" key="11">
    <source>
        <dbReference type="Pfam" id="PF07731"/>
    </source>
</evidence>
<proteinExistence type="inferred from homology"/>
<dbReference type="Pfam" id="PF07731">
    <property type="entry name" value="Cu-oxidase_2"/>
    <property type="match status" value="1"/>
</dbReference>
<feature type="domain" description="Plastocyanin-like" evidence="11">
    <location>
        <begin position="391"/>
        <end position="520"/>
    </location>
</feature>
<accession>A0AA38H7V1</accession>
<evidence type="ECO:0000313" key="13">
    <source>
        <dbReference type="EMBL" id="KAI9635136.1"/>
    </source>
</evidence>
<keyword evidence="8" id="KW-0812">Transmembrane</keyword>
<dbReference type="InterPro" id="IPR011707">
    <property type="entry name" value="Cu-oxidase-like_N"/>
</dbReference>
<reference evidence="13" key="1">
    <citation type="journal article" date="2022" name="G3 (Bethesda)">
        <title>High quality genome of the basidiomycete yeast Dioszegia hungarica PDD-24b-2 isolated from cloud water.</title>
        <authorList>
            <person name="Jarrige D."/>
            <person name="Haridas S."/>
            <person name="Bleykasten-Grosshans C."/>
            <person name="Joly M."/>
            <person name="Nadalig T."/>
            <person name="Sancelme M."/>
            <person name="Vuilleumier S."/>
            <person name="Grigoriev I.V."/>
            <person name="Amato P."/>
            <person name="Bringel F."/>
        </authorList>
    </citation>
    <scope>NUCLEOTIDE SEQUENCE</scope>
    <source>
        <strain evidence="13">PDD-24b-2</strain>
    </source>
</reference>
<gene>
    <name evidence="13" type="ORF">MKK02DRAFT_26117</name>
</gene>
<evidence type="ECO:0000256" key="7">
    <source>
        <dbReference type="ARBA" id="ARBA00023180"/>
    </source>
</evidence>
<dbReference type="Pfam" id="PF07732">
    <property type="entry name" value="Cu-oxidase_3"/>
    <property type="match status" value="1"/>
</dbReference>
<dbReference type="Proteomes" id="UP001164286">
    <property type="component" value="Unassembled WGS sequence"/>
</dbReference>
<evidence type="ECO:0000259" key="10">
    <source>
        <dbReference type="Pfam" id="PF00394"/>
    </source>
</evidence>
<evidence type="ECO:0000256" key="2">
    <source>
        <dbReference type="ARBA" id="ARBA00022723"/>
    </source>
</evidence>
<dbReference type="CDD" id="cd13851">
    <property type="entry name" value="CuRO_1_Fet3p"/>
    <property type="match status" value="1"/>
</dbReference>
<evidence type="ECO:0000256" key="3">
    <source>
        <dbReference type="ARBA" id="ARBA00022729"/>
    </source>
</evidence>
<dbReference type="SUPFAM" id="SSF49503">
    <property type="entry name" value="Cupredoxins"/>
    <property type="match status" value="3"/>
</dbReference>
<evidence type="ECO:0000259" key="12">
    <source>
        <dbReference type="Pfam" id="PF07732"/>
    </source>
</evidence>
<feature type="signal peptide" evidence="9">
    <location>
        <begin position="1"/>
        <end position="18"/>
    </location>
</feature>
<dbReference type="GO" id="GO:0033573">
    <property type="term" value="C:high-affinity iron permease complex"/>
    <property type="evidence" value="ECO:0007669"/>
    <property type="project" value="TreeGrafter"/>
</dbReference>
<dbReference type="PANTHER" id="PTHR11709">
    <property type="entry name" value="MULTI-COPPER OXIDASE"/>
    <property type="match status" value="1"/>
</dbReference>
<dbReference type="GO" id="GO:0005507">
    <property type="term" value="F:copper ion binding"/>
    <property type="evidence" value="ECO:0007669"/>
    <property type="project" value="InterPro"/>
</dbReference>
<dbReference type="InterPro" id="IPR044130">
    <property type="entry name" value="CuRO_2_Fet3-like"/>
</dbReference>
<organism evidence="13 14">
    <name type="scientific">Dioszegia hungarica</name>
    <dbReference type="NCBI Taxonomy" id="4972"/>
    <lineage>
        <taxon>Eukaryota</taxon>
        <taxon>Fungi</taxon>
        <taxon>Dikarya</taxon>
        <taxon>Basidiomycota</taxon>
        <taxon>Agaricomycotina</taxon>
        <taxon>Tremellomycetes</taxon>
        <taxon>Tremellales</taxon>
        <taxon>Bulleribasidiaceae</taxon>
        <taxon>Dioszegia</taxon>
    </lineage>
</organism>
<dbReference type="FunFam" id="2.60.40.420:FF:000024">
    <property type="entry name" value="FET5p Multicopper oxidase"/>
    <property type="match status" value="1"/>
</dbReference>
<dbReference type="InterPro" id="IPR002355">
    <property type="entry name" value="Cu_oxidase_Cu_BS"/>
</dbReference>
<feature type="domain" description="Plastocyanin-like" evidence="12">
    <location>
        <begin position="27"/>
        <end position="146"/>
    </location>
</feature>
<sequence length="631" mass="70247">MKITAFTVLASTLAAVQAATIEHWWNITYVDANPNGLYPRRVIGVNGTWPPPPLIATQGDKLIMHTTNSLGDFSLGTALHTHGMFFNGSNWADGAVSTTQCPIPLNQTMSYVIDTSLQTGTYWIHGHHEGQYTDGLRAPFIIQPNNASGRSDNLKWDAEYTLIVSDWYHEEYGKLITNEFLTWKNPTGAEPVPKSALIYVAQDDKYLSSNTDLMAGKGVNDDAALTFEAGKSYRVRIINMAALAMFYINFDQHDVQIIETDGVEMEPYPIDTLTISIGQRYSVLVTAKNSTDTNYALSINQSPDMYDVIPDELVLNNTIQLVYNASASPAASVQIDAAPVLDDTKFVPVLKREMIGKTVEFRLDAYFDTYDDGTNRASFNNVTYQMPMTPSMFTALTMGNNSFLPEVYGAQTNAFTFPHMSQVEVTIFNWDAGFHPFHLHGHEFQVVHKSFDVTSDDPAINPLFNETQSNPARRDTVVIPPSGSVTIRWIADNPGAWLFHCHVDWHMSSGLAAVFIEAPEKFQQQDSTIPQSVYDHCKHWNMATSGNIVGKNSTTDFAGQPWGPFPLVMGWTPKAIGALAACIITFLIGAASIIFYASGELDEREIEDELRYKAEAKKSKKKLWSRIARRE</sequence>
<feature type="domain" description="Plastocyanin-like" evidence="10">
    <location>
        <begin position="159"/>
        <end position="324"/>
    </location>
</feature>
<keyword evidence="14" id="KW-1185">Reference proteome</keyword>
<keyword evidence="8" id="KW-0472">Membrane</keyword>